<dbReference type="RefSeq" id="WP_175276646.1">
    <property type="nucleotide sequence ID" value="NZ_CP054836.1"/>
</dbReference>
<sequence length="68" mass="7316">MTTAGEWERVCRAEHARWRRQRAARAVLAALAWTIASIGIAMLAAAATGERAAAPVQWIAETPGNTND</sequence>
<dbReference type="KEGG" id="orm:HTY61_09970"/>
<feature type="transmembrane region" description="Helical" evidence="1">
    <location>
        <begin position="26"/>
        <end position="47"/>
    </location>
</feature>
<proteinExistence type="predicted"/>
<name>A0A6N1VDZ0_9HYPH</name>
<dbReference type="EMBL" id="CP054836">
    <property type="protein sequence ID" value="QKV18753.1"/>
    <property type="molecule type" value="Genomic_DNA"/>
</dbReference>
<keyword evidence="1" id="KW-0812">Transmembrane</keyword>
<dbReference type="Proteomes" id="UP000509367">
    <property type="component" value="Chromosome"/>
</dbReference>
<evidence type="ECO:0000256" key="1">
    <source>
        <dbReference type="SAM" id="Phobius"/>
    </source>
</evidence>
<organism evidence="2 3">
    <name type="scientific">Oricola thermophila</name>
    <dbReference type="NCBI Taxonomy" id="2742145"/>
    <lineage>
        <taxon>Bacteria</taxon>
        <taxon>Pseudomonadati</taxon>
        <taxon>Pseudomonadota</taxon>
        <taxon>Alphaproteobacteria</taxon>
        <taxon>Hyphomicrobiales</taxon>
        <taxon>Ahrensiaceae</taxon>
        <taxon>Oricola</taxon>
    </lineage>
</organism>
<protein>
    <submittedName>
        <fullName evidence="2">Uncharacterized protein</fullName>
    </submittedName>
</protein>
<keyword evidence="1" id="KW-0472">Membrane</keyword>
<gene>
    <name evidence="2" type="ORF">HTY61_09970</name>
</gene>
<dbReference type="AlphaFoldDB" id="A0A6N1VDZ0"/>
<evidence type="ECO:0000313" key="2">
    <source>
        <dbReference type="EMBL" id="QKV18753.1"/>
    </source>
</evidence>
<reference evidence="2 3" key="1">
    <citation type="submission" date="2020-06" db="EMBL/GenBank/DDBJ databases">
        <title>Oricola thermophila sp. nov. isolated from a tidal sediments.</title>
        <authorList>
            <person name="Kwon K.K."/>
            <person name="Yang S.-H."/>
            <person name="Park M.-J."/>
        </authorList>
    </citation>
    <scope>NUCLEOTIDE SEQUENCE [LARGE SCALE GENOMIC DNA]</scope>
    <source>
        <strain evidence="2 3">MEBiC13590</strain>
    </source>
</reference>
<keyword evidence="3" id="KW-1185">Reference proteome</keyword>
<accession>A0A6N1VDZ0</accession>
<evidence type="ECO:0000313" key="3">
    <source>
        <dbReference type="Proteomes" id="UP000509367"/>
    </source>
</evidence>
<keyword evidence="1" id="KW-1133">Transmembrane helix</keyword>